<proteinExistence type="predicted"/>
<accession>A0A1B6VP79</accession>
<dbReference type="Proteomes" id="UP000077786">
    <property type="component" value="Unassembled WGS sequence"/>
</dbReference>
<dbReference type="EMBL" id="LUTU01000004">
    <property type="protein sequence ID" value="OAJ69015.1"/>
    <property type="molecule type" value="Genomic_DNA"/>
</dbReference>
<dbReference type="RefSeq" id="WP_064273315.1">
    <property type="nucleotide sequence ID" value="NZ_LUTU01000004.1"/>
</dbReference>
<organism evidence="1 2">
    <name type="scientific">Gluconobacter cerinus</name>
    <dbReference type="NCBI Taxonomy" id="38307"/>
    <lineage>
        <taxon>Bacteria</taxon>
        <taxon>Pseudomonadati</taxon>
        <taxon>Pseudomonadota</taxon>
        <taxon>Alphaproteobacteria</taxon>
        <taxon>Acetobacterales</taxon>
        <taxon>Acetobacteraceae</taxon>
        <taxon>Gluconobacter</taxon>
    </lineage>
</organism>
<comment type="caution">
    <text evidence="1">The sequence shown here is derived from an EMBL/GenBank/DDBJ whole genome shotgun (WGS) entry which is preliminary data.</text>
</comment>
<dbReference type="PATRIC" id="fig|38307.3.peg.600"/>
<protein>
    <submittedName>
        <fullName evidence="1">Uncharacterized protein</fullName>
    </submittedName>
</protein>
<dbReference type="AlphaFoldDB" id="A0A1B6VP79"/>
<evidence type="ECO:0000313" key="1">
    <source>
        <dbReference type="EMBL" id="OAJ69015.1"/>
    </source>
</evidence>
<sequence length="201" mass="22523">MMSNATHASGEAYSDTAPSTSAIDQAEIARLTQLVERPELIQSMTDCSDVLNFLESKIASIEGQLETSRIAASQRGASDHYLDWHIRAHHALSVSQMQHRRVLKRRGVLNHIEVESRKEVRAFEIETLKREQADAAARRAEASARNAQTQLQIVSVASERSVHRKVCQLVQQKFGEDIHRELFDLARRNPEVSAVSAEATK</sequence>
<name>A0A1B6VP79_9PROT</name>
<reference evidence="1 2" key="1">
    <citation type="submission" date="2016-03" db="EMBL/GenBank/DDBJ databases">
        <title>Draft genome sequence of Gluconobacter cerinus strain CECT 9110.</title>
        <authorList>
            <person name="Sainz F."/>
            <person name="Mas A."/>
            <person name="Torija M.J."/>
        </authorList>
    </citation>
    <scope>NUCLEOTIDE SEQUENCE [LARGE SCALE GENOMIC DNA]</scope>
    <source>
        <strain evidence="1 2">CECT 9110</strain>
    </source>
</reference>
<gene>
    <name evidence="1" type="ORF">A0123_00585</name>
</gene>
<evidence type="ECO:0000313" key="2">
    <source>
        <dbReference type="Proteomes" id="UP000077786"/>
    </source>
</evidence>